<protein>
    <recommendedName>
        <fullName evidence="2">Homing endonuclease LAGLIDADG domain-containing protein</fullName>
    </recommendedName>
</protein>
<reference evidence="1" key="1">
    <citation type="submission" date="2020-02" db="EMBL/GenBank/DDBJ databases">
        <authorList>
            <person name="Meier V. D."/>
        </authorList>
    </citation>
    <scope>NUCLEOTIDE SEQUENCE</scope>
    <source>
        <strain evidence="1">AVDCRST_MAG20</strain>
    </source>
</reference>
<evidence type="ECO:0000313" key="1">
    <source>
        <dbReference type="EMBL" id="CAA9232097.1"/>
    </source>
</evidence>
<dbReference type="SUPFAM" id="SSF55608">
    <property type="entry name" value="Homing endonucleases"/>
    <property type="match status" value="1"/>
</dbReference>
<name>A0A6J4HVD0_9ACTN</name>
<organism evidence="1">
    <name type="scientific">uncultured Acidimicrobiales bacterium</name>
    <dbReference type="NCBI Taxonomy" id="310071"/>
    <lineage>
        <taxon>Bacteria</taxon>
        <taxon>Bacillati</taxon>
        <taxon>Actinomycetota</taxon>
        <taxon>Acidimicrobiia</taxon>
        <taxon>Acidimicrobiales</taxon>
        <taxon>environmental samples</taxon>
    </lineage>
</organism>
<dbReference type="Gene3D" id="3.10.28.10">
    <property type="entry name" value="Homing endonucleases"/>
    <property type="match status" value="1"/>
</dbReference>
<accession>A0A6J4HVD0</accession>
<evidence type="ECO:0008006" key="2">
    <source>
        <dbReference type="Google" id="ProtNLM"/>
    </source>
</evidence>
<dbReference type="InterPro" id="IPR027434">
    <property type="entry name" value="Homing_endonucl"/>
</dbReference>
<dbReference type="AlphaFoldDB" id="A0A6J4HVD0"/>
<sequence length="147" mass="16468">MSPGTDIAAYVAGFVAAEGYFGMDRTGTRFRLAVGLGAVDEGSCHLLLELFGVGTVTRSPRRRAHYDDEVTWQVQALPALVGVVVPFMDAHLPPSHKQMQFIAWRAPLLEYWHHRARRVRPCGRAGCPAPSRCKGLCRRHYYLEFGR</sequence>
<gene>
    <name evidence="1" type="ORF">AVDCRST_MAG20-1281</name>
</gene>
<proteinExistence type="predicted"/>
<dbReference type="EMBL" id="CADCSY010000055">
    <property type="protein sequence ID" value="CAA9232097.1"/>
    <property type="molecule type" value="Genomic_DNA"/>
</dbReference>